<accession>A0A916WHS6</accession>
<evidence type="ECO:0000256" key="1">
    <source>
        <dbReference type="SAM" id="MobiDB-lite"/>
    </source>
</evidence>
<dbReference type="InterPro" id="IPR028087">
    <property type="entry name" value="Tad_N"/>
</dbReference>
<evidence type="ECO:0000259" key="3">
    <source>
        <dbReference type="Pfam" id="PF13400"/>
    </source>
</evidence>
<dbReference type="Proteomes" id="UP000646478">
    <property type="component" value="Unassembled WGS sequence"/>
</dbReference>
<dbReference type="Pfam" id="PF13400">
    <property type="entry name" value="Tad"/>
    <property type="match status" value="1"/>
</dbReference>
<evidence type="ECO:0000313" key="4">
    <source>
        <dbReference type="EMBL" id="GGA99043.1"/>
    </source>
</evidence>
<evidence type="ECO:0000256" key="2">
    <source>
        <dbReference type="SAM" id="Phobius"/>
    </source>
</evidence>
<name>A0A916WHS6_9HYPH</name>
<dbReference type="EMBL" id="BMHH01000012">
    <property type="protein sequence ID" value="GGA99043.1"/>
    <property type="molecule type" value="Genomic_DNA"/>
</dbReference>
<keyword evidence="2" id="KW-0472">Membrane</keyword>
<gene>
    <name evidence="4" type="ORF">GCM10011491_29120</name>
</gene>
<feature type="domain" description="Putative Flp pilus-assembly TadG-like N-terminal" evidence="3">
    <location>
        <begin position="23"/>
        <end position="68"/>
    </location>
</feature>
<proteinExistence type="predicted"/>
<dbReference type="RefSeq" id="WP_188824928.1">
    <property type="nucleotide sequence ID" value="NZ_BMHH01000012.1"/>
</dbReference>
<keyword evidence="5" id="KW-1185">Reference proteome</keyword>
<reference evidence="4" key="1">
    <citation type="journal article" date="2014" name="Int. J. Syst. Evol. Microbiol.">
        <title>Complete genome sequence of Corynebacterium casei LMG S-19264T (=DSM 44701T), isolated from a smear-ripened cheese.</title>
        <authorList>
            <consortium name="US DOE Joint Genome Institute (JGI-PGF)"/>
            <person name="Walter F."/>
            <person name="Albersmeier A."/>
            <person name="Kalinowski J."/>
            <person name="Ruckert C."/>
        </authorList>
    </citation>
    <scope>NUCLEOTIDE SEQUENCE</scope>
    <source>
        <strain evidence="4">CGMCC 1.15082</strain>
    </source>
</reference>
<protein>
    <recommendedName>
        <fullName evidence="3">Putative Flp pilus-assembly TadG-like N-terminal domain-containing protein</fullName>
    </recommendedName>
</protein>
<sequence>MGHNEQKGGPRKLGAAFLRDRSGAIAILAALALPVVIGFVALSVEYGHGLLKKVENQRVADVAAYAGALAYNAGNSEPDMVAAARSAAALNGVAPGDVAVALVASPKDPGSKAVRATVTTRKPLFLAPVLGAERTLSIGAQAFASIGKPGSGCIVALKEGGAGIELSGGTSVECERVASNASIKAPCGTMIKAENVTYYGDKEPEPCQWTPNMVQQDGKTAAPVSKQKTDDPLKDNEGVKDFDGTFDAVRKESWPNLAFSGAGPDFRFGAEDRDNTPPMIAQKVAAIGCTYNPAYYSQWYTSQWEITCPEKTNIGSIELSGSQKVEFKIVDDPDTDEVPVFNVSGGIVTKNNGMTLIFGRADFNIAEGVKGDGISFRGGNFRIGKGVCDKGDSICTTGKITFGDPDSSISSKFTLDGGISASGGATLTLGSPRSNGNSYVINASGKGDALRIDGGGRIELADATANGSVFRANGRINGGGGGSCIVFPAAARHDILGDVDFAGAVKLGAGLYVIDGYFAAGTGGASCDGKGAIYGEDVTLFISGRNTIARCNGQVLCLDGGNGISLSAPQSGPYAQLAVVGPQDKNITAGVTVTAGGSGKISGAFYFPNGPISMGGGATLGSSTDCTQLIGTSIKLEGGAKMMSKCTGNDSKGKVALVQ</sequence>
<organism evidence="4 5">
    <name type="scientific">Brucella endophytica</name>
    <dbReference type="NCBI Taxonomy" id="1963359"/>
    <lineage>
        <taxon>Bacteria</taxon>
        <taxon>Pseudomonadati</taxon>
        <taxon>Pseudomonadota</taxon>
        <taxon>Alphaproteobacteria</taxon>
        <taxon>Hyphomicrobiales</taxon>
        <taxon>Brucellaceae</taxon>
        <taxon>Brucella/Ochrobactrum group</taxon>
        <taxon>Brucella</taxon>
    </lineage>
</organism>
<comment type="caution">
    <text evidence="4">The sequence shown here is derived from an EMBL/GenBank/DDBJ whole genome shotgun (WGS) entry which is preliminary data.</text>
</comment>
<feature type="compositionally biased region" description="Basic and acidic residues" evidence="1">
    <location>
        <begin position="227"/>
        <end position="240"/>
    </location>
</feature>
<dbReference type="AlphaFoldDB" id="A0A916WHS6"/>
<evidence type="ECO:0000313" key="5">
    <source>
        <dbReference type="Proteomes" id="UP000646478"/>
    </source>
</evidence>
<keyword evidence="2" id="KW-0812">Transmembrane</keyword>
<reference evidence="4" key="2">
    <citation type="submission" date="2020-09" db="EMBL/GenBank/DDBJ databases">
        <authorList>
            <person name="Sun Q."/>
            <person name="Zhou Y."/>
        </authorList>
    </citation>
    <scope>NUCLEOTIDE SEQUENCE</scope>
    <source>
        <strain evidence="4">CGMCC 1.15082</strain>
    </source>
</reference>
<keyword evidence="2" id="KW-1133">Transmembrane helix</keyword>
<feature type="region of interest" description="Disordered" evidence="1">
    <location>
        <begin position="216"/>
        <end position="240"/>
    </location>
</feature>
<feature type="transmembrane region" description="Helical" evidence="2">
    <location>
        <begin position="21"/>
        <end position="44"/>
    </location>
</feature>